<name>A0A8B7WI55_CASCN</name>
<sequence length="181" mass="18769">MGISPSQAGSPKPYASRTAGPASGRISKLRLYSSAAVLSPTPREPAPPAKSQIRTQNTTPHDRWQPQTTASGEPTVPHRLPKRLGASQPVTLSPSGESRGSVSPAPPPPVLHEFTTPPASSLPAPSSSSSPPPRLGRGLRAAKPPRRAPLPARAPRPHRASRVDVATGPSLITSFPPAAVE</sequence>
<feature type="compositionally biased region" description="Polar residues" evidence="1">
    <location>
        <begin position="52"/>
        <end position="72"/>
    </location>
</feature>
<dbReference type="AlphaFoldDB" id="A0A8B7WI55"/>
<evidence type="ECO:0000256" key="1">
    <source>
        <dbReference type="SAM" id="MobiDB-lite"/>
    </source>
</evidence>
<proteinExistence type="predicted"/>
<feature type="compositionally biased region" description="Low complexity" evidence="1">
    <location>
        <begin position="117"/>
        <end position="142"/>
    </location>
</feature>
<evidence type="ECO:0000313" key="2">
    <source>
        <dbReference type="RefSeq" id="XP_020043320.1"/>
    </source>
</evidence>
<accession>A0A8B7WI55</accession>
<protein>
    <submittedName>
        <fullName evidence="2">Vegetative cell wall protein gp1-like</fullName>
    </submittedName>
</protein>
<gene>
    <name evidence="2" type="primary">LOC109702372</name>
</gene>
<dbReference type="KEGG" id="ccan:109702372"/>
<reference evidence="2" key="1">
    <citation type="submission" date="2025-08" db="UniProtKB">
        <authorList>
            <consortium name="RefSeq"/>
        </authorList>
    </citation>
    <scope>IDENTIFICATION</scope>
    <source>
        <tissue evidence="2">Leukocyte</tissue>
    </source>
</reference>
<dbReference type="RefSeq" id="XP_020043320.1">
    <property type="nucleotide sequence ID" value="XM_020187731.1"/>
</dbReference>
<feature type="region of interest" description="Disordered" evidence="1">
    <location>
        <begin position="1"/>
        <end position="181"/>
    </location>
</feature>
<organism evidence="2">
    <name type="scientific">Castor canadensis</name>
    <name type="common">American beaver</name>
    <dbReference type="NCBI Taxonomy" id="51338"/>
    <lineage>
        <taxon>Eukaryota</taxon>
        <taxon>Metazoa</taxon>
        <taxon>Chordata</taxon>
        <taxon>Craniata</taxon>
        <taxon>Vertebrata</taxon>
        <taxon>Euteleostomi</taxon>
        <taxon>Mammalia</taxon>
        <taxon>Eutheria</taxon>
        <taxon>Euarchontoglires</taxon>
        <taxon>Glires</taxon>
        <taxon>Rodentia</taxon>
        <taxon>Castorimorpha</taxon>
        <taxon>Castoridae</taxon>
        <taxon>Castor</taxon>
    </lineage>
</organism>
<feature type="compositionally biased region" description="Polar residues" evidence="1">
    <location>
        <begin position="88"/>
        <end position="101"/>
    </location>
</feature>